<dbReference type="GO" id="GO:0016020">
    <property type="term" value="C:membrane"/>
    <property type="evidence" value="ECO:0007669"/>
    <property type="project" value="UniProtKB-SubCell"/>
</dbReference>
<organism evidence="7 8">
    <name type="scientific">Henosepilachna vigintioctopunctata</name>
    <dbReference type="NCBI Taxonomy" id="420089"/>
    <lineage>
        <taxon>Eukaryota</taxon>
        <taxon>Metazoa</taxon>
        <taxon>Ecdysozoa</taxon>
        <taxon>Arthropoda</taxon>
        <taxon>Hexapoda</taxon>
        <taxon>Insecta</taxon>
        <taxon>Pterygota</taxon>
        <taxon>Neoptera</taxon>
        <taxon>Endopterygota</taxon>
        <taxon>Coleoptera</taxon>
        <taxon>Polyphaga</taxon>
        <taxon>Cucujiformia</taxon>
        <taxon>Coccinelloidea</taxon>
        <taxon>Coccinellidae</taxon>
        <taxon>Epilachninae</taxon>
        <taxon>Epilachnini</taxon>
        <taxon>Henosepilachna</taxon>
    </lineage>
</organism>
<proteinExistence type="predicted"/>
<comment type="subcellular location">
    <subcellularLocation>
        <location evidence="1">Membrane</location>
        <topology evidence="1">Multi-pass membrane protein</topology>
    </subcellularLocation>
</comment>
<gene>
    <name evidence="7" type="ORF">WA026_009153</name>
</gene>
<feature type="transmembrane region" description="Helical" evidence="6">
    <location>
        <begin position="50"/>
        <end position="69"/>
    </location>
</feature>
<accession>A0AAW1UVR5</accession>
<dbReference type="Proteomes" id="UP001431783">
    <property type="component" value="Unassembled WGS sequence"/>
</dbReference>
<dbReference type="PANTHER" id="PTHR13628">
    <property type="entry name" value="TRANSMEMBRANE PROTEIN 267"/>
    <property type="match status" value="1"/>
</dbReference>
<evidence type="ECO:0000313" key="7">
    <source>
        <dbReference type="EMBL" id="KAK9884916.1"/>
    </source>
</evidence>
<protein>
    <recommendedName>
        <fullName evidence="2">Transmembrane protein 267</fullName>
    </recommendedName>
</protein>
<dbReference type="EMBL" id="JARQZJ010000094">
    <property type="protein sequence ID" value="KAK9884916.1"/>
    <property type="molecule type" value="Genomic_DNA"/>
</dbReference>
<keyword evidence="4 6" id="KW-1133">Transmembrane helix</keyword>
<feature type="transmembrane region" description="Helical" evidence="6">
    <location>
        <begin position="76"/>
        <end position="96"/>
    </location>
</feature>
<keyword evidence="5 6" id="KW-0472">Membrane</keyword>
<evidence type="ECO:0000256" key="1">
    <source>
        <dbReference type="ARBA" id="ARBA00004141"/>
    </source>
</evidence>
<feature type="transmembrane region" description="Helical" evidence="6">
    <location>
        <begin position="136"/>
        <end position="155"/>
    </location>
</feature>
<feature type="transmembrane region" description="Helical" evidence="6">
    <location>
        <begin position="111"/>
        <end position="129"/>
    </location>
</feature>
<evidence type="ECO:0000256" key="3">
    <source>
        <dbReference type="ARBA" id="ARBA00022692"/>
    </source>
</evidence>
<evidence type="ECO:0000256" key="6">
    <source>
        <dbReference type="SAM" id="Phobius"/>
    </source>
</evidence>
<dbReference type="InterPro" id="IPR026572">
    <property type="entry name" value="TMEM267"/>
</dbReference>
<keyword evidence="3 6" id="KW-0812">Transmembrane</keyword>
<dbReference type="PANTHER" id="PTHR13628:SF1">
    <property type="entry name" value="TRANSMEMBRANE PROTEIN 267"/>
    <property type="match status" value="1"/>
</dbReference>
<evidence type="ECO:0000313" key="8">
    <source>
        <dbReference type="Proteomes" id="UP001431783"/>
    </source>
</evidence>
<feature type="transmembrane region" description="Helical" evidence="6">
    <location>
        <begin position="175"/>
        <end position="196"/>
    </location>
</feature>
<evidence type="ECO:0000256" key="5">
    <source>
        <dbReference type="ARBA" id="ARBA00023136"/>
    </source>
</evidence>
<evidence type="ECO:0000256" key="2">
    <source>
        <dbReference type="ARBA" id="ARBA00013977"/>
    </source>
</evidence>
<sequence>MKYYEQFFIRRTHSICAVALLVAVSLLGDHLVSRNHEKHAFKAIVDNSTHFLIGGISWLIVCINTTFVLNHSGCLFQILLCGVIASIIDVDHFLSAKSLSLKDATNLKERPFLHCSTVPVVIFSCVFLFGNFMRSVTWRLNALVILVAFSSHHIRDATRRGLWFAPFGSTSLIPYPVYIALNCGIPYVISFILNCAHVRPTQDQYAYEV</sequence>
<dbReference type="AlphaFoldDB" id="A0AAW1UVR5"/>
<keyword evidence="8" id="KW-1185">Reference proteome</keyword>
<name>A0AAW1UVR5_9CUCU</name>
<reference evidence="7 8" key="1">
    <citation type="submission" date="2023-03" db="EMBL/GenBank/DDBJ databases">
        <title>Genome insight into feeding habits of ladybird beetles.</title>
        <authorList>
            <person name="Li H.-S."/>
            <person name="Huang Y.-H."/>
            <person name="Pang H."/>
        </authorList>
    </citation>
    <scope>NUCLEOTIDE SEQUENCE [LARGE SCALE GENOMIC DNA]</scope>
    <source>
        <strain evidence="7">SYSU_2023b</strain>
        <tissue evidence="7">Whole body</tissue>
    </source>
</reference>
<comment type="caution">
    <text evidence="7">The sequence shown here is derived from an EMBL/GenBank/DDBJ whole genome shotgun (WGS) entry which is preliminary data.</text>
</comment>
<evidence type="ECO:0000256" key="4">
    <source>
        <dbReference type="ARBA" id="ARBA00022989"/>
    </source>
</evidence>